<evidence type="ECO:0000313" key="3">
    <source>
        <dbReference type="EMBL" id="KAK5919909.1"/>
    </source>
</evidence>
<comment type="caution">
    <text evidence="3">The sequence shown here is derived from an EMBL/GenBank/DDBJ whole genome shotgun (WGS) entry which is preliminary data.</text>
</comment>
<evidence type="ECO:0000256" key="1">
    <source>
        <dbReference type="PROSITE-ProRule" id="PRU00339"/>
    </source>
</evidence>
<evidence type="ECO:0000256" key="2">
    <source>
        <dbReference type="SAM" id="MobiDB-lite"/>
    </source>
</evidence>
<feature type="region of interest" description="Disordered" evidence="2">
    <location>
        <begin position="1"/>
        <end position="56"/>
    </location>
</feature>
<dbReference type="InterPro" id="IPR011990">
    <property type="entry name" value="TPR-like_helical_dom_sf"/>
</dbReference>
<protein>
    <submittedName>
        <fullName evidence="3">Uncharacterized protein</fullName>
    </submittedName>
</protein>
<evidence type="ECO:0000313" key="4">
    <source>
        <dbReference type="Proteomes" id="UP001331515"/>
    </source>
</evidence>
<gene>
    <name evidence="3" type="ORF">CgunFtcFv8_023767</name>
</gene>
<dbReference type="SMART" id="SM00028">
    <property type="entry name" value="TPR"/>
    <property type="match status" value="1"/>
</dbReference>
<keyword evidence="4" id="KW-1185">Reference proteome</keyword>
<dbReference type="PROSITE" id="PS50005">
    <property type="entry name" value="TPR"/>
    <property type="match status" value="1"/>
</dbReference>
<keyword evidence="1" id="KW-0802">TPR repeat</keyword>
<feature type="compositionally biased region" description="Acidic residues" evidence="2">
    <location>
        <begin position="86"/>
        <end position="98"/>
    </location>
</feature>
<dbReference type="EMBL" id="JAURVH010001524">
    <property type="protein sequence ID" value="KAK5919909.1"/>
    <property type="molecule type" value="Genomic_DNA"/>
</dbReference>
<proteinExistence type="predicted"/>
<dbReference type="InterPro" id="IPR019734">
    <property type="entry name" value="TPR_rpt"/>
</dbReference>
<feature type="compositionally biased region" description="Polar residues" evidence="2">
    <location>
        <begin position="43"/>
        <end position="56"/>
    </location>
</feature>
<organism evidence="3 4">
    <name type="scientific">Champsocephalus gunnari</name>
    <name type="common">Mackerel icefish</name>
    <dbReference type="NCBI Taxonomy" id="52237"/>
    <lineage>
        <taxon>Eukaryota</taxon>
        <taxon>Metazoa</taxon>
        <taxon>Chordata</taxon>
        <taxon>Craniata</taxon>
        <taxon>Vertebrata</taxon>
        <taxon>Euteleostomi</taxon>
        <taxon>Actinopterygii</taxon>
        <taxon>Neopterygii</taxon>
        <taxon>Teleostei</taxon>
        <taxon>Neoteleostei</taxon>
        <taxon>Acanthomorphata</taxon>
        <taxon>Eupercaria</taxon>
        <taxon>Perciformes</taxon>
        <taxon>Notothenioidei</taxon>
        <taxon>Channichthyidae</taxon>
        <taxon>Champsocephalus</taxon>
    </lineage>
</organism>
<accession>A0AAN8HKN6</accession>
<name>A0AAN8HKN6_CHAGU</name>
<dbReference type="Proteomes" id="UP001331515">
    <property type="component" value="Unassembled WGS sequence"/>
</dbReference>
<feature type="region of interest" description="Disordered" evidence="2">
    <location>
        <begin position="76"/>
        <end position="100"/>
    </location>
</feature>
<feature type="repeat" description="TPR" evidence="1">
    <location>
        <begin position="120"/>
        <end position="153"/>
    </location>
</feature>
<sequence length="171" mass="19161">MLSDHDQLDNLETEEEERERLSQMEGSSNMNKCLPEKQHKKAVSQSFNGNSSVMDNSMDNFIVTKKKKRAAVIESKQEITSNMEESTSESELASDEQMDQCTAGGVKLSSNGILSEEESFGALVRRGKEYQSRGKPDDALGCFLRAIDIQPGDSEVQLMTIQLYRQLSQRS</sequence>
<dbReference type="SUPFAM" id="SSF48452">
    <property type="entry name" value="TPR-like"/>
    <property type="match status" value="1"/>
</dbReference>
<dbReference type="Gene3D" id="1.25.40.10">
    <property type="entry name" value="Tetratricopeptide repeat domain"/>
    <property type="match status" value="1"/>
</dbReference>
<reference evidence="3 4" key="1">
    <citation type="journal article" date="2023" name="Mol. Biol. Evol.">
        <title>Genomics of Secondarily Temperate Adaptation in the Only Non-Antarctic Icefish.</title>
        <authorList>
            <person name="Rivera-Colon A.G."/>
            <person name="Rayamajhi N."/>
            <person name="Minhas B.F."/>
            <person name="Madrigal G."/>
            <person name="Bilyk K.T."/>
            <person name="Yoon V."/>
            <person name="Hune M."/>
            <person name="Gregory S."/>
            <person name="Cheng C.H.C."/>
            <person name="Catchen J.M."/>
        </authorList>
    </citation>
    <scope>NUCLEOTIDE SEQUENCE [LARGE SCALE GENOMIC DNA]</scope>
    <source>
        <tissue evidence="3">White muscle</tissue>
    </source>
</reference>
<dbReference type="AlphaFoldDB" id="A0AAN8HKN6"/>